<reference evidence="1 2" key="1">
    <citation type="submission" date="2017-10" db="EMBL/GenBank/DDBJ databases">
        <title>Streptomyces alboflavus Genome sequencing and assembly.</title>
        <authorList>
            <person name="Wang Y."/>
            <person name="Du B."/>
            <person name="Ding Y."/>
            <person name="Liu H."/>
            <person name="Hou Q."/>
            <person name="Liu K."/>
            <person name="Wang C."/>
            <person name="Yao L."/>
        </authorList>
    </citation>
    <scope>NUCLEOTIDE SEQUENCE [LARGE SCALE GENOMIC DNA]</scope>
    <source>
        <strain evidence="1 2">MDJK44</strain>
        <plasmid evidence="2">Plasmid pmdjk44.1</plasmid>
    </source>
</reference>
<dbReference type="EMBL" id="CP023976">
    <property type="protein sequence ID" value="ATM24584.1"/>
    <property type="molecule type" value="Genomic_DNA"/>
</dbReference>
<protein>
    <recommendedName>
        <fullName evidence="3">HNH endonuclease</fullName>
    </recommendedName>
</protein>
<evidence type="ECO:0000313" key="2">
    <source>
        <dbReference type="Proteomes" id="UP000195880"/>
    </source>
</evidence>
<dbReference type="AlphaFoldDB" id="A0A291W3K7"/>
<dbReference type="RefSeq" id="WP_100112424.1">
    <property type="nucleotide sequence ID" value="NZ_CP023976.1"/>
</dbReference>
<keyword evidence="1" id="KW-0614">Plasmid</keyword>
<keyword evidence="2" id="KW-1185">Reference proteome</keyword>
<organism evidence="1 2">
    <name type="scientific">Streptomyces alboflavus</name>
    <dbReference type="NCBI Taxonomy" id="67267"/>
    <lineage>
        <taxon>Bacteria</taxon>
        <taxon>Bacillati</taxon>
        <taxon>Actinomycetota</taxon>
        <taxon>Actinomycetes</taxon>
        <taxon>Kitasatosporales</taxon>
        <taxon>Streptomycetaceae</taxon>
        <taxon>Streptomyces</taxon>
    </lineage>
</organism>
<evidence type="ECO:0008006" key="3">
    <source>
        <dbReference type="Google" id="ProtNLM"/>
    </source>
</evidence>
<dbReference type="OrthoDB" id="5379188at2"/>
<accession>A0A291W3K7</accession>
<gene>
    <name evidence="1" type="ORF">SMD44_p10085</name>
</gene>
<sequence>MARRNYSPRTLKLLFGSASHCAYPCCQQPLIFKDRGLLTINVQIAHIRSESPDGPRHVDGYSDHSDVDGFENLLLLCGIHHGPVDRHESAYTIEELEDWKADQVAQTGQHLTDDATAAVLRAVTDAVDKLTRVDLAVELLGGLGIAGCRILPVPLHHMDRITATDTDGETYLGVHVTNRGLTEVTVTAAGIDLDVGAAEMPWYRFDGLLPLGHRTLPQGSRRLPGHDHATWYASTPVLGRVAQELTERNHPPLRIRPFAGIGSGGITVGEWTEATLAFRQLAARRGTDRSTASSD</sequence>
<dbReference type="KEGG" id="salf:SMD44_p10085"/>
<name>A0A291W3K7_9ACTN</name>
<evidence type="ECO:0000313" key="1">
    <source>
        <dbReference type="EMBL" id="ATM24584.1"/>
    </source>
</evidence>
<dbReference type="Proteomes" id="UP000195880">
    <property type="component" value="Plasmid pMDJK44.1"/>
</dbReference>
<geneLocation type="plasmid" evidence="2">
    <name>pmdjk44.1</name>
</geneLocation>
<proteinExistence type="predicted"/>